<evidence type="ECO:0000313" key="4">
    <source>
        <dbReference type="EMBL" id="PXW87540.1"/>
    </source>
</evidence>
<evidence type="ECO:0000313" key="5">
    <source>
        <dbReference type="Proteomes" id="UP000247978"/>
    </source>
</evidence>
<proteinExistence type="predicted"/>
<dbReference type="PANTHER" id="PTHR12304:SF4">
    <property type="entry name" value="URIDINE NUCLEOSIDASE"/>
    <property type="match status" value="1"/>
</dbReference>
<keyword evidence="2" id="KW-0326">Glycosidase</keyword>
<reference evidence="4 5" key="1">
    <citation type="submission" date="2018-05" db="EMBL/GenBank/DDBJ databases">
        <title>Genomic Encyclopedia of Type Strains, Phase IV (KMG-IV): sequencing the most valuable type-strain genomes for metagenomic binning, comparative biology and taxonomic classification.</title>
        <authorList>
            <person name="Goeker M."/>
        </authorList>
    </citation>
    <scope>NUCLEOTIDE SEQUENCE [LARGE SCALE GENOMIC DNA]</scope>
    <source>
        <strain evidence="4 5">DSM 28556</strain>
    </source>
</reference>
<evidence type="ECO:0000256" key="1">
    <source>
        <dbReference type="ARBA" id="ARBA00022801"/>
    </source>
</evidence>
<gene>
    <name evidence="4" type="ORF">DFR56_105184</name>
</gene>
<dbReference type="OrthoDB" id="9797882at2"/>
<name>A0A2V3W0V3_9BACI</name>
<feature type="domain" description="Inosine/uridine-preferring nucleoside hydrolase" evidence="3">
    <location>
        <begin position="4"/>
        <end position="289"/>
    </location>
</feature>
<dbReference type="InterPro" id="IPR023186">
    <property type="entry name" value="IUNH"/>
</dbReference>
<dbReference type="SUPFAM" id="SSF53590">
    <property type="entry name" value="Nucleoside hydrolase"/>
    <property type="match status" value="1"/>
</dbReference>
<dbReference type="Pfam" id="PF01156">
    <property type="entry name" value="IU_nuc_hydro"/>
    <property type="match status" value="1"/>
</dbReference>
<evidence type="ECO:0000259" key="3">
    <source>
        <dbReference type="Pfam" id="PF01156"/>
    </source>
</evidence>
<dbReference type="InterPro" id="IPR036452">
    <property type="entry name" value="Ribo_hydro-like"/>
</dbReference>
<dbReference type="Gene3D" id="3.90.245.10">
    <property type="entry name" value="Ribonucleoside hydrolase-like"/>
    <property type="match status" value="1"/>
</dbReference>
<dbReference type="Proteomes" id="UP000247978">
    <property type="component" value="Unassembled WGS sequence"/>
</dbReference>
<protein>
    <submittedName>
        <fullName evidence="4">Purine nucleosidase</fullName>
    </submittedName>
</protein>
<comment type="caution">
    <text evidence="4">The sequence shown here is derived from an EMBL/GenBank/DDBJ whole genome shotgun (WGS) entry which is preliminary data.</text>
</comment>
<dbReference type="GO" id="GO:0008477">
    <property type="term" value="F:purine nucleosidase activity"/>
    <property type="evidence" value="ECO:0007669"/>
    <property type="project" value="TreeGrafter"/>
</dbReference>
<dbReference type="RefSeq" id="WP_110395124.1">
    <property type="nucleotide sequence ID" value="NZ_JBHUHB010000001.1"/>
</dbReference>
<organism evidence="4 5">
    <name type="scientific">Pseudogracilibacillus auburnensis</name>
    <dbReference type="NCBI Taxonomy" id="1494959"/>
    <lineage>
        <taxon>Bacteria</taxon>
        <taxon>Bacillati</taxon>
        <taxon>Bacillota</taxon>
        <taxon>Bacilli</taxon>
        <taxon>Bacillales</taxon>
        <taxon>Bacillaceae</taxon>
        <taxon>Pseudogracilibacillus</taxon>
    </lineage>
</organism>
<accession>A0A2V3W0V3</accession>
<dbReference type="GO" id="GO:0005829">
    <property type="term" value="C:cytosol"/>
    <property type="evidence" value="ECO:0007669"/>
    <property type="project" value="TreeGrafter"/>
</dbReference>
<dbReference type="AlphaFoldDB" id="A0A2V3W0V3"/>
<keyword evidence="1" id="KW-0378">Hydrolase</keyword>
<dbReference type="PANTHER" id="PTHR12304">
    <property type="entry name" value="INOSINE-URIDINE PREFERRING NUCLEOSIDE HYDROLASE"/>
    <property type="match status" value="1"/>
</dbReference>
<dbReference type="EMBL" id="QJJQ01000005">
    <property type="protein sequence ID" value="PXW87540.1"/>
    <property type="molecule type" value="Genomic_DNA"/>
</dbReference>
<evidence type="ECO:0000256" key="2">
    <source>
        <dbReference type="ARBA" id="ARBA00023295"/>
    </source>
</evidence>
<dbReference type="InterPro" id="IPR001910">
    <property type="entry name" value="Inosine/uridine_hydrolase_dom"/>
</dbReference>
<keyword evidence="5" id="KW-1185">Reference proteome</keyword>
<dbReference type="GO" id="GO:0006152">
    <property type="term" value="P:purine nucleoside catabolic process"/>
    <property type="evidence" value="ECO:0007669"/>
    <property type="project" value="TreeGrafter"/>
</dbReference>
<sequence>MPTIIIDTDIGTNADDAIAIALAARSPEISIKGITTVYGNVKIRAAITNQVLRLAGKENIPIYQGIEQPLLREREVFWAGFEGEGLQLGDYIHKKDKHAVQFIIDMIMNNPGEITLVTIGPLTNIATALIIEPKIAENVKEIIMMAGVTRLGVNRLNLEPIEHNIKCDPEAASIVFRSGAPITMVGLDVTRQVFISRLEIEKMVTCNTPLANLLSMMMETHMNYLKRDYAYLSDPITVSLLLDRSIVKTKQMEITIENEGRSKFAYTIGTPSKTGNVAVSLEIDRQKFLKILNERVFSS</sequence>